<reference evidence="1 2" key="1">
    <citation type="submission" date="2020-07" db="EMBL/GenBank/DDBJ databases">
        <authorList>
            <person name="Cui H."/>
        </authorList>
    </citation>
    <scope>NUCLEOTIDE SEQUENCE [LARGE SCALE GENOMIC DNA]</scope>
    <source>
        <strain evidence="1 2">YPL8</strain>
    </source>
</reference>
<evidence type="ECO:0008006" key="3">
    <source>
        <dbReference type="Google" id="ProtNLM"/>
    </source>
</evidence>
<dbReference type="EMBL" id="CP058601">
    <property type="protein sequence ID" value="QLG50645.1"/>
    <property type="molecule type" value="Genomic_DNA"/>
</dbReference>
<dbReference type="AlphaFoldDB" id="A0A7D5L3L0"/>
<proteinExistence type="predicted"/>
<accession>A0A7D5L3L0</accession>
<keyword evidence="2" id="KW-1185">Reference proteome</keyword>
<dbReference type="Proteomes" id="UP000509241">
    <property type="component" value="Chromosome"/>
</dbReference>
<name>A0A7D5L3L0_9EURY</name>
<sequence length="155" mass="18379">MNLWLVPVDEASFQRTLAKPIDLSDWDDRPDTFPESTRVWGVRTDPEQGSWERNRRNLERIERDDPLLIYRNSESRYTATGRVGPMTHTDHVRDEYWDGGPALDIYAVEDYDDSIDIDPKTVNRLLGYEESFWPQGFWRVSDDRPTERVVRKFDI</sequence>
<organism evidence="1 2">
    <name type="scientific">Natrinema halophilum</name>
    <dbReference type="NCBI Taxonomy" id="1699371"/>
    <lineage>
        <taxon>Archaea</taxon>
        <taxon>Methanobacteriati</taxon>
        <taxon>Methanobacteriota</taxon>
        <taxon>Stenosarchaea group</taxon>
        <taxon>Halobacteria</taxon>
        <taxon>Halobacteriales</taxon>
        <taxon>Natrialbaceae</taxon>
        <taxon>Natrinema</taxon>
    </lineage>
</organism>
<protein>
    <recommendedName>
        <fullName evidence="3">EVE domain-containing protein</fullName>
    </recommendedName>
</protein>
<evidence type="ECO:0000313" key="1">
    <source>
        <dbReference type="EMBL" id="QLG50645.1"/>
    </source>
</evidence>
<gene>
    <name evidence="1" type="ORF">HYG82_18300</name>
</gene>
<evidence type="ECO:0000313" key="2">
    <source>
        <dbReference type="Proteomes" id="UP000509241"/>
    </source>
</evidence>